<protein>
    <recommendedName>
        <fullName evidence="4">F-box domain-containing protein</fullName>
    </recommendedName>
</protein>
<keyword evidence="3" id="KW-1185">Reference proteome</keyword>
<dbReference type="InterPro" id="IPR032675">
    <property type="entry name" value="LRR_dom_sf"/>
</dbReference>
<gene>
    <name evidence="2" type="ORF">BDK51DRAFT_27157</name>
</gene>
<dbReference type="PANTHER" id="PTHR13318">
    <property type="entry name" value="PARTNER OF PAIRED, ISOFORM B-RELATED"/>
    <property type="match status" value="1"/>
</dbReference>
<evidence type="ECO:0000313" key="3">
    <source>
        <dbReference type="Proteomes" id="UP000269721"/>
    </source>
</evidence>
<dbReference type="AlphaFoldDB" id="A0A4P9WDQ6"/>
<dbReference type="EMBL" id="KZ995356">
    <property type="protein sequence ID" value="RKO90839.1"/>
    <property type="molecule type" value="Genomic_DNA"/>
</dbReference>
<evidence type="ECO:0000256" key="1">
    <source>
        <dbReference type="SAM" id="MobiDB-lite"/>
    </source>
</evidence>
<dbReference type="Gene3D" id="3.80.10.10">
    <property type="entry name" value="Ribonuclease Inhibitor"/>
    <property type="match status" value="2"/>
</dbReference>
<feature type="region of interest" description="Disordered" evidence="1">
    <location>
        <begin position="599"/>
        <end position="620"/>
    </location>
</feature>
<evidence type="ECO:0000313" key="2">
    <source>
        <dbReference type="EMBL" id="RKO90839.1"/>
    </source>
</evidence>
<dbReference type="Proteomes" id="UP000269721">
    <property type="component" value="Unassembled WGS sequence"/>
</dbReference>
<organism evidence="2 3">
    <name type="scientific">Blyttiomyces helicus</name>
    <dbReference type="NCBI Taxonomy" id="388810"/>
    <lineage>
        <taxon>Eukaryota</taxon>
        <taxon>Fungi</taxon>
        <taxon>Fungi incertae sedis</taxon>
        <taxon>Chytridiomycota</taxon>
        <taxon>Chytridiomycota incertae sedis</taxon>
        <taxon>Chytridiomycetes</taxon>
        <taxon>Chytridiomycetes incertae sedis</taxon>
        <taxon>Blyttiomyces</taxon>
    </lineage>
</organism>
<reference evidence="3" key="1">
    <citation type="journal article" date="2018" name="Nat. Microbiol.">
        <title>Leveraging single-cell genomics to expand the fungal tree of life.</title>
        <authorList>
            <person name="Ahrendt S.R."/>
            <person name="Quandt C.A."/>
            <person name="Ciobanu D."/>
            <person name="Clum A."/>
            <person name="Salamov A."/>
            <person name="Andreopoulos B."/>
            <person name="Cheng J.F."/>
            <person name="Woyke T."/>
            <person name="Pelin A."/>
            <person name="Henrissat B."/>
            <person name="Reynolds N.K."/>
            <person name="Benny G.L."/>
            <person name="Smith M.E."/>
            <person name="James T.Y."/>
            <person name="Grigoriev I.V."/>
        </authorList>
    </citation>
    <scope>NUCLEOTIDE SEQUENCE [LARGE SCALE GENOMIC DNA]</scope>
</reference>
<name>A0A4P9WDQ6_9FUNG</name>
<proteinExistence type="predicted"/>
<dbReference type="GO" id="GO:0031146">
    <property type="term" value="P:SCF-dependent proteasomal ubiquitin-dependent protein catabolic process"/>
    <property type="evidence" value="ECO:0007669"/>
    <property type="project" value="TreeGrafter"/>
</dbReference>
<accession>A0A4P9WDQ6</accession>
<dbReference type="SUPFAM" id="SSF52047">
    <property type="entry name" value="RNI-like"/>
    <property type="match status" value="1"/>
</dbReference>
<dbReference type="GO" id="GO:0019005">
    <property type="term" value="C:SCF ubiquitin ligase complex"/>
    <property type="evidence" value="ECO:0007669"/>
    <property type="project" value="TreeGrafter"/>
</dbReference>
<evidence type="ECO:0008006" key="4">
    <source>
        <dbReference type="Google" id="ProtNLM"/>
    </source>
</evidence>
<sequence>MLPPNDLITLHATSKRLAKVSKDKSLQRTLSLSSPPNSARLTLSTVQQHLRRRKKHLREVDFTGVWWLTAGKVADAVGRCKALVSVRLDGHMWLGLKALLHLGTELPTLERLLAGVELDSSSPTVEGTRPWCPRVTVLELTVRGYSFLRGCAHLVGVPGSVAAVRRFSILVRDMGVAGREMAPLIAQFVERMPALVSLRTMNSYPTIIRPAGFGDGSGSDLPPAISMKHIDRPYEELYLQACFFQVGNPVIAAVFRTWGATLRVLVFNVCDSPTRSHLILLLETCPRIETLTVSDCPCMKDPDVLDIIREHRNVKHVDVRLVHLLLGDSTAAEPDAPSLRLTPDPPPGPTGFNTLKLTLFTRDPIIADPGVHPSLTTLYLIAEKLPFTDEDLDALLLAAPLLEHVTLIFGPQNAMTDAGLERALTSWKPRLRTFHLHSAPAMSTGSGLLPLGRCLNLRDLQLSRIGRVDTAQTLSPILPALVQSLAEIPPPFHLHTFVVVQPYIRVTHAAGTALVALLANARELTTLTIVGEGAHWDAEVILQVWEASRGLMHFDCCLDERAGVLKDVTKRAAKVFDRPQAAKHFSCIRTAEAGSSFVRQGGQSRGKGYCQLDDPKEMWD</sequence>